<dbReference type="RefSeq" id="WP_133418718.1">
    <property type="nucleotide sequence ID" value="NZ_SDQG01000001.1"/>
</dbReference>
<comment type="caution">
    <text evidence="1">The sequence shown here is derived from an EMBL/GenBank/DDBJ whole genome shotgun (WGS) entry which is preliminary data.</text>
</comment>
<evidence type="ECO:0000313" key="2">
    <source>
        <dbReference type="Proteomes" id="UP000294865"/>
    </source>
</evidence>
<dbReference type="EMBL" id="SDQG01000001">
    <property type="protein sequence ID" value="TDM18088.1"/>
    <property type="molecule type" value="Genomic_DNA"/>
</dbReference>
<accession>A0A4R6C6P4</accession>
<name>A0A4R6C6P4_9STAP</name>
<evidence type="ECO:0000313" key="1">
    <source>
        <dbReference type="EMBL" id="TDM18088.1"/>
    </source>
</evidence>
<protein>
    <submittedName>
        <fullName evidence="1">Uncharacterized protein</fullName>
    </submittedName>
</protein>
<dbReference type="AlphaFoldDB" id="A0A4R6C6P4"/>
<dbReference type="Proteomes" id="UP000294865">
    <property type="component" value="Unassembled WGS sequence"/>
</dbReference>
<proteinExistence type="predicted"/>
<sequence length="63" mass="7272">MKLPYCRKIKFVKVGRPFFTLDEYYSLIDEYGPHCDIEWELESDCGVAYFTEVVTVGGDRNAG</sequence>
<reference evidence="1 2" key="1">
    <citation type="submission" date="2019-01" db="EMBL/GenBank/DDBJ databases">
        <title>Draft genome sequences of Macrococcus caseolyticus, Macrococcus canis, Macrococcus bohemicus and Macrococcus goetzii.</title>
        <authorList>
            <person name="Mazhar S."/>
            <person name="Altermann E."/>
            <person name="Hill C."/>
            <person name="Mcauliffe O."/>
        </authorList>
    </citation>
    <scope>NUCLEOTIDE SEQUENCE [LARGE SCALE GENOMIC DNA]</scope>
    <source>
        <strain evidence="1 2">DPC7162</strain>
    </source>
</reference>
<organism evidence="1 2">
    <name type="scientific">Macrococcoides canis</name>
    <dbReference type="NCBI Taxonomy" id="1855823"/>
    <lineage>
        <taxon>Bacteria</taxon>
        <taxon>Bacillati</taxon>
        <taxon>Bacillota</taxon>
        <taxon>Bacilli</taxon>
        <taxon>Bacillales</taxon>
        <taxon>Staphylococcaceae</taxon>
        <taxon>Macrococcoides</taxon>
    </lineage>
</organism>
<gene>
    <name evidence="1" type="ORF">ETI04_00955</name>
</gene>